<sequence>MHRFVRVFLFVVLFVGCTGPVSADTSSGTSTFNGKTVTYTFTGDVVSALSYAEGSVCRVTARVDGNTHRIVIREDRLEWNGASAPLDGFETVRIVMDKSGARFLVDGKEIVVGPSS</sequence>
<keyword evidence="1" id="KW-0732">Signal</keyword>
<name>A0A4U8YLL4_9BACT</name>
<keyword evidence="3" id="KW-1185">Reference proteome</keyword>
<dbReference type="AlphaFoldDB" id="A0A4U8YLL4"/>
<feature type="chain" id="PRO_5020532374" description="Prokaryotic membrane lipoprotein lipid attachment site profile" evidence="1">
    <location>
        <begin position="24"/>
        <end position="116"/>
    </location>
</feature>
<evidence type="ECO:0000256" key="1">
    <source>
        <dbReference type="SAM" id="SignalP"/>
    </source>
</evidence>
<evidence type="ECO:0000313" key="3">
    <source>
        <dbReference type="Proteomes" id="UP000507962"/>
    </source>
</evidence>
<protein>
    <recommendedName>
        <fullName evidence="4">Prokaryotic membrane lipoprotein lipid attachment site profile</fullName>
    </recommendedName>
</protein>
<dbReference type="PROSITE" id="PS51257">
    <property type="entry name" value="PROKAR_LIPOPROTEIN"/>
    <property type="match status" value="1"/>
</dbReference>
<evidence type="ECO:0008006" key="4">
    <source>
        <dbReference type="Google" id="ProtNLM"/>
    </source>
</evidence>
<accession>A0A4U8YLL4</accession>
<feature type="signal peptide" evidence="1">
    <location>
        <begin position="1"/>
        <end position="23"/>
    </location>
</feature>
<dbReference type="Proteomes" id="UP000507962">
    <property type="component" value="Unassembled WGS sequence"/>
</dbReference>
<reference evidence="2 3" key="1">
    <citation type="submission" date="2019-03" db="EMBL/GenBank/DDBJ databases">
        <authorList>
            <person name="Nijsse B."/>
        </authorList>
    </citation>
    <scope>NUCLEOTIDE SEQUENCE [LARGE SCALE GENOMIC DNA]</scope>
    <source>
        <strain evidence="2">Desulfoluna butyratoxydans MSL71</strain>
    </source>
</reference>
<gene>
    <name evidence="2" type="ORF">MSL71_16830</name>
</gene>
<dbReference type="EMBL" id="CAADHO010000002">
    <property type="protein sequence ID" value="VFQ44039.1"/>
    <property type="molecule type" value="Genomic_DNA"/>
</dbReference>
<organism evidence="2 3">
    <name type="scientific">Desulfoluna butyratoxydans</name>
    <dbReference type="NCBI Taxonomy" id="231438"/>
    <lineage>
        <taxon>Bacteria</taxon>
        <taxon>Pseudomonadati</taxon>
        <taxon>Thermodesulfobacteriota</taxon>
        <taxon>Desulfobacteria</taxon>
        <taxon>Desulfobacterales</taxon>
        <taxon>Desulfolunaceae</taxon>
        <taxon>Desulfoluna</taxon>
    </lineage>
</organism>
<proteinExistence type="predicted"/>
<evidence type="ECO:0000313" key="2">
    <source>
        <dbReference type="EMBL" id="VFQ44039.1"/>
    </source>
</evidence>